<dbReference type="PANTHER" id="PTHR33129">
    <property type="entry name" value="PROTEIN KINASE DOMAIN-CONTAINING PROTEIN-RELATED"/>
    <property type="match status" value="1"/>
</dbReference>
<evidence type="ECO:0000313" key="6">
    <source>
        <dbReference type="EMBL" id="KAG0247513.1"/>
    </source>
</evidence>
<reference evidence="6" key="1">
    <citation type="journal article" date="2020" name="Fungal Divers.">
        <title>Resolving the Mortierellaceae phylogeny through synthesis of multi-gene phylogenetics and phylogenomics.</title>
        <authorList>
            <person name="Vandepol N."/>
            <person name="Liber J."/>
            <person name="Desiro A."/>
            <person name="Na H."/>
            <person name="Kennedy M."/>
            <person name="Barry K."/>
            <person name="Grigoriev I.V."/>
            <person name="Miller A.N."/>
            <person name="O'Donnell K."/>
            <person name="Stajich J.E."/>
            <person name="Bonito G."/>
        </authorList>
    </citation>
    <scope>NUCLEOTIDE SEQUENCE</scope>
    <source>
        <strain evidence="6">KOD948</strain>
    </source>
</reference>
<proteinExistence type="predicted"/>
<organism evidence="6 7">
    <name type="scientific">Mortierella polycephala</name>
    <dbReference type="NCBI Taxonomy" id="41804"/>
    <lineage>
        <taxon>Eukaryota</taxon>
        <taxon>Fungi</taxon>
        <taxon>Fungi incertae sedis</taxon>
        <taxon>Mucoromycota</taxon>
        <taxon>Mortierellomycotina</taxon>
        <taxon>Mortierellomycetes</taxon>
        <taxon>Mortierellales</taxon>
        <taxon>Mortierellaceae</taxon>
        <taxon>Mortierella</taxon>
    </lineage>
</organism>
<dbReference type="InterPro" id="IPR045379">
    <property type="entry name" value="Crinkler_N"/>
</dbReference>
<evidence type="ECO:0000259" key="5">
    <source>
        <dbReference type="Pfam" id="PF20147"/>
    </source>
</evidence>
<dbReference type="InterPro" id="IPR052980">
    <property type="entry name" value="Crinkler_effector"/>
</dbReference>
<feature type="region of interest" description="Disordered" evidence="4">
    <location>
        <begin position="107"/>
        <end position="129"/>
    </location>
</feature>
<dbReference type="OrthoDB" id="19861at2759"/>
<dbReference type="GO" id="GO:0043657">
    <property type="term" value="C:host cell"/>
    <property type="evidence" value="ECO:0007669"/>
    <property type="project" value="UniProtKB-SubCell"/>
</dbReference>
<dbReference type="PANTHER" id="PTHR33129:SF1">
    <property type="entry name" value="ATP-BINDING PROTEIN"/>
    <property type="match status" value="1"/>
</dbReference>
<gene>
    <name evidence="6" type="ORF">BG011_001367</name>
</gene>
<keyword evidence="3" id="KW-0964">Secreted</keyword>
<comment type="subcellular location">
    <subcellularLocation>
        <location evidence="1">Host cell</location>
    </subcellularLocation>
    <subcellularLocation>
        <location evidence="2">Secreted</location>
    </subcellularLocation>
</comment>
<protein>
    <recommendedName>
        <fullName evidence="5">Crinkler effector protein N-terminal domain-containing protein</fullName>
    </recommendedName>
</protein>
<sequence>MADNRLTLSCLVDGESTSNAFPIEIESTKTIGDLKKLIKAKKTPEYDDIAVGRLTLWRVSIPDDNQGSAITIDALDDKTELDSPRTRLFKLFLESPDDNTIILVQRPRPAPKREHEEDMAPPPKKTRRGTNTLMGAIEEAGLTQKATVNGQVALSRLDNKERVSVLGFLGSSVHGDDSYVSLSRIAFALRNSSFQEKKILSTPRGSGTLFPVINTENLYVRQAYKDLYDEIDKQFNSTVNDNAQKHVVVTGTSDIGKSAFLVYFTIRLLATSSDDNPSIVIFQERRGSVCYIYGGPSTLRYGDIEDFRPFLDLPETWYLVDSSPNPLLERAKTIISVSPKTLYTGMNQYQEVDKRVPWRYYMAPWTLEELKRCRSAVEGFKVVPEDLMEELYRIIGGVPRFVLETPMKVLNLGPGDTTGAKKSACARVLQAIDLVRAPLRLMQCFEQGEESPWYSSHLLHRWPTEDHKDFCLEWASAYIADKIGESLQDVTRQQILEKLAGVNVGTAKRPMFELYVRHIFRKGSYEFQTKKLQDGTNITFKVPAKPSVE</sequence>
<dbReference type="Pfam" id="PF20147">
    <property type="entry name" value="Crinkler"/>
    <property type="match status" value="1"/>
</dbReference>
<accession>A0A9P6PKA2</accession>
<evidence type="ECO:0000256" key="3">
    <source>
        <dbReference type="ARBA" id="ARBA00022525"/>
    </source>
</evidence>
<comment type="caution">
    <text evidence="6">The sequence shown here is derived from an EMBL/GenBank/DDBJ whole genome shotgun (WGS) entry which is preliminary data.</text>
</comment>
<evidence type="ECO:0000256" key="4">
    <source>
        <dbReference type="SAM" id="MobiDB-lite"/>
    </source>
</evidence>
<dbReference type="EMBL" id="JAAAJA010001354">
    <property type="protein sequence ID" value="KAG0247513.1"/>
    <property type="molecule type" value="Genomic_DNA"/>
</dbReference>
<keyword evidence="7" id="KW-1185">Reference proteome</keyword>
<evidence type="ECO:0000313" key="7">
    <source>
        <dbReference type="Proteomes" id="UP000726737"/>
    </source>
</evidence>
<name>A0A9P6PKA2_9FUNG</name>
<dbReference type="GO" id="GO:0005576">
    <property type="term" value="C:extracellular region"/>
    <property type="evidence" value="ECO:0007669"/>
    <property type="project" value="UniProtKB-SubCell"/>
</dbReference>
<dbReference type="Proteomes" id="UP000726737">
    <property type="component" value="Unassembled WGS sequence"/>
</dbReference>
<evidence type="ECO:0000256" key="1">
    <source>
        <dbReference type="ARBA" id="ARBA00004340"/>
    </source>
</evidence>
<feature type="domain" description="Crinkler effector protein N-terminal" evidence="5">
    <location>
        <begin position="6"/>
        <end position="105"/>
    </location>
</feature>
<dbReference type="AlphaFoldDB" id="A0A9P6PKA2"/>
<evidence type="ECO:0000256" key="2">
    <source>
        <dbReference type="ARBA" id="ARBA00004613"/>
    </source>
</evidence>